<evidence type="ECO:0000256" key="2">
    <source>
        <dbReference type="ARBA" id="ARBA00023002"/>
    </source>
</evidence>
<name>A0A5Q4YV93_9BURK</name>
<protein>
    <recommendedName>
        <fullName evidence="5">NAD(P)-dependent dehydrogenase, short-chain alcohol dehydrogenase family</fullName>
    </recommendedName>
</protein>
<keyword evidence="2" id="KW-0560">Oxidoreductase</keyword>
<dbReference type="InterPro" id="IPR036291">
    <property type="entry name" value="NAD(P)-bd_dom_sf"/>
</dbReference>
<dbReference type="KEGG" id="pdio:PDMSB3_1896"/>
<dbReference type="PANTHER" id="PTHR43477:SF1">
    <property type="entry name" value="DIHYDROANTICAPSIN 7-DEHYDROGENASE"/>
    <property type="match status" value="1"/>
</dbReference>
<accession>A0A5Q4YV93</accession>
<comment type="similarity">
    <text evidence="1">Belongs to the short-chain dehydrogenases/reductases (SDR) family.</text>
</comment>
<dbReference type="InterPro" id="IPR051122">
    <property type="entry name" value="SDR_DHRS6-like"/>
</dbReference>
<dbReference type="AlphaFoldDB" id="A0A5Q4YV93"/>
<dbReference type="Pfam" id="PF13561">
    <property type="entry name" value="adh_short_C2"/>
    <property type="match status" value="1"/>
</dbReference>
<sequence>MHHKLAADLLSSPIFFRQRVMTMDLGLKDKVVLITGGSKGIGLACARAFALEGAKVAIVSRDPANLARAYEQLKQEGLQVHRTRADLHEPHSAADIVEEVSTAVGPIDVLINSAGAARRYDPETLDAEAFRATMEAKYFPYIYPQQEVLRRMAERAKSGNGSEPGTIVNIIGMGGKIASDIHIAGGAANAALMLATVGLAHYYARYGIRINAINPGATLTERVEEAVKLEATQQGIGSAEALARGQARVPLGRFAKPEEIADVALFLASRRASYVTGAIVPMDGGSAPLI</sequence>
<evidence type="ECO:0008006" key="5">
    <source>
        <dbReference type="Google" id="ProtNLM"/>
    </source>
</evidence>
<dbReference type="Gene3D" id="3.40.50.720">
    <property type="entry name" value="NAD(P)-binding Rossmann-like Domain"/>
    <property type="match status" value="1"/>
</dbReference>
<gene>
    <name evidence="3" type="ORF">PDMSB3_1896</name>
</gene>
<evidence type="ECO:0000313" key="3">
    <source>
        <dbReference type="EMBL" id="VVD28352.1"/>
    </source>
</evidence>
<evidence type="ECO:0000313" key="4">
    <source>
        <dbReference type="Proteomes" id="UP000325811"/>
    </source>
</evidence>
<proteinExistence type="inferred from homology"/>
<dbReference type="InterPro" id="IPR002347">
    <property type="entry name" value="SDR_fam"/>
</dbReference>
<organism evidence="3 4">
    <name type="scientific">Paraburkholderia dioscoreae</name>
    <dbReference type="NCBI Taxonomy" id="2604047"/>
    <lineage>
        <taxon>Bacteria</taxon>
        <taxon>Pseudomonadati</taxon>
        <taxon>Pseudomonadota</taxon>
        <taxon>Betaproteobacteria</taxon>
        <taxon>Burkholderiales</taxon>
        <taxon>Burkholderiaceae</taxon>
        <taxon>Paraburkholderia</taxon>
    </lineage>
</organism>
<keyword evidence="4" id="KW-1185">Reference proteome</keyword>
<dbReference type="SUPFAM" id="SSF51735">
    <property type="entry name" value="NAD(P)-binding Rossmann-fold domains"/>
    <property type="match status" value="1"/>
</dbReference>
<dbReference type="Proteomes" id="UP000325811">
    <property type="component" value="Chromosome I"/>
</dbReference>
<dbReference type="FunFam" id="3.40.50.720:FF:000084">
    <property type="entry name" value="Short-chain dehydrogenase reductase"/>
    <property type="match status" value="1"/>
</dbReference>
<evidence type="ECO:0000256" key="1">
    <source>
        <dbReference type="ARBA" id="ARBA00006484"/>
    </source>
</evidence>
<dbReference type="PANTHER" id="PTHR43477">
    <property type="entry name" value="DIHYDROANTICAPSIN 7-DEHYDROGENASE"/>
    <property type="match status" value="1"/>
</dbReference>
<dbReference type="PRINTS" id="PR00081">
    <property type="entry name" value="GDHRDH"/>
</dbReference>
<dbReference type="EMBL" id="LR699553">
    <property type="protein sequence ID" value="VVD28352.1"/>
    <property type="molecule type" value="Genomic_DNA"/>
</dbReference>
<dbReference type="GO" id="GO:0016491">
    <property type="term" value="F:oxidoreductase activity"/>
    <property type="evidence" value="ECO:0007669"/>
    <property type="project" value="UniProtKB-KW"/>
</dbReference>
<reference evidence="3 4" key="1">
    <citation type="submission" date="2019-08" db="EMBL/GenBank/DDBJ databases">
        <authorList>
            <person name="Herpell B J."/>
        </authorList>
    </citation>
    <scope>NUCLEOTIDE SEQUENCE [LARGE SCALE GENOMIC DNA]</scope>
    <source>
        <strain evidence="4">Msb3</strain>
    </source>
</reference>